<dbReference type="InterPro" id="IPR000715">
    <property type="entry name" value="Glycosyl_transferase_4"/>
</dbReference>
<feature type="transmembrane region" description="Helical" evidence="7">
    <location>
        <begin position="20"/>
        <end position="42"/>
    </location>
</feature>
<dbReference type="EMBL" id="AP018732">
    <property type="protein sequence ID" value="BBE43002.1"/>
    <property type="molecule type" value="Genomic_DNA"/>
</dbReference>
<dbReference type="GO" id="GO:0071555">
    <property type="term" value="P:cell wall organization"/>
    <property type="evidence" value="ECO:0007669"/>
    <property type="project" value="TreeGrafter"/>
</dbReference>
<evidence type="ECO:0000256" key="2">
    <source>
        <dbReference type="ARBA" id="ARBA00022475"/>
    </source>
</evidence>
<keyword evidence="5 7" id="KW-1133">Transmembrane helix</keyword>
<evidence type="ECO:0000256" key="6">
    <source>
        <dbReference type="ARBA" id="ARBA00023136"/>
    </source>
</evidence>
<evidence type="ECO:0000256" key="3">
    <source>
        <dbReference type="ARBA" id="ARBA00022679"/>
    </source>
</evidence>
<feature type="transmembrane region" description="Helical" evidence="7">
    <location>
        <begin position="130"/>
        <end position="149"/>
    </location>
</feature>
<feature type="transmembrane region" description="Helical" evidence="7">
    <location>
        <begin position="48"/>
        <end position="64"/>
    </location>
</feature>
<evidence type="ECO:0000256" key="5">
    <source>
        <dbReference type="ARBA" id="ARBA00022989"/>
    </source>
</evidence>
<comment type="subcellular location">
    <subcellularLocation>
        <location evidence="1">Cell membrane</location>
        <topology evidence="1">Multi-pass membrane protein</topology>
    </subcellularLocation>
</comment>
<feature type="transmembrane region" description="Helical" evidence="7">
    <location>
        <begin position="207"/>
        <end position="227"/>
    </location>
</feature>
<dbReference type="KEGG" id="ccai:NAS2_1628"/>
<dbReference type="GO" id="GO:0016780">
    <property type="term" value="F:phosphotransferase activity, for other substituted phosphate groups"/>
    <property type="evidence" value="ECO:0007669"/>
    <property type="project" value="InterPro"/>
</dbReference>
<evidence type="ECO:0000256" key="1">
    <source>
        <dbReference type="ARBA" id="ARBA00004651"/>
    </source>
</evidence>
<dbReference type="Proteomes" id="UP000509448">
    <property type="component" value="Chromosome"/>
</dbReference>
<evidence type="ECO:0000256" key="7">
    <source>
        <dbReference type="SAM" id="Phobius"/>
    </source>
</evidence>
<feature type="transmembrane region" description="Helical" evidence="7">
    <location>
        <begin position="182"/>
        <end position="201"/>
    </location>
</feature>
<keyword evidence="9" id="KW-1185">Reference proteome</keyword>
<dbReference type="GO" id="GO:0005886">
    <property type="term" value="C:plasma membrane"/>
    <property type="evidence" value="ECO:0007669"/>
    <property type="project" value="UniProtKB-SubCell"/>
</dbReference>
<dbReference type="AlphaFoldDB" id="A0A4P2VIM8"/>
<feature type="transmembrane region" description="Helical" evidence="7">
    <location>
        <begin position="279"/>
        <end position="298"/>
    </location>
</feature>
<sequence>MILPKIGRTVPDVMKGNRPVAHPGGPAIFAGMVVGLAVIWMATYDVRVLAMLAVISITFAVGIVDDLKVLPGPVKVLGTIVAALPILLMGAYQPTLSLPLVYLGRLTIIYPILVLAGIPVAANAVNMIDIVNGAVSGVAAMVAATVAVFEIINGNYAGAEVAALITAAALGFWLLHRYPSRILPGDSGSLVLGAAIAALAISYKAEVVATVALLPEALNGFFILSSVRSLAEHRKMRTRPTVIVGDSIVANEDPAAPITLARLLSSRGPLKERDVGRGILALQAFSCALALLTGLMIVL</sequence>
<proteinExistence type="predicted"/>
<gene>
    <name evidence="8" type="ORF">NAS2_1628</name>
</gene>
<keyword evidence="6 7" id="KW-0472">Membrane</keyword>
<name>A0A4P2VIM8_9ARCH</name>
<reference evidence="8 9" key="1">
    <citation type="journal article" date="2019" name="ISME J.">
        <title>Isolation and characterization of a thermophilic sulfur- and iron-reducing thaumarchaeote from a terrestrial acidic hot spring.</title>
        <authorList>
            <person name="Kato S."/>
            <person name="Itoh T."/>
            <person name="Yuki M."/>
            <person name="Nagamori M."/>
            <person name="Ohnishi M."/>
            <person name="Uematsu K."/>
            <person name="Suzuki K."/>
            <person name="Takashina T."/>
            <person name="Ohkuma M."/>
        </authorList>
    </citation>
    <scope>NUCLEOTIDE SEQUENCE [LARGE SCALE GENOMIC DNA]</scope>
    <source>
        <strain evidence="8 9">NAS-02</strain>
    </source>
</reference>
<dbReference type="PANTHER" id="PTHR22926">
    <property type="entry name" value="PHOSPHO-N-ACETYLMURAMOYL-PENTAPEPTIDE-TRANSFERASE"/>
    <property type="match status" value="1"/>
</dbReference>
<evidence type="ECO:0000313" key="8">
    <source>
        <dbReference type="EMBL" id="BBE43002.1"/>
    </source>
</evidence>
<feature type="transmembrane region" description="Helical" evidence="7">
    <location>
        <begin position="100"/>
        <end position="118"/>
    </location>
</feature>
<dbReference type="PANTHER" id="PTHR22926:SF3">
    <property type="entry name" value="UNDECAPRENYL-PHOSPHATE ALPHA-N-ACETYLGLUCOSAMINYL 1-PHOSPHATE TRANSFERASE"/>
    <property type="match status" value="1"/>
</dbReference>
<keyword evidence="4 7" id="KW-0812">Transmembrane</keyword>
<dbReference type="Pfam" id="PF00953">
    <property type="entry name" value="Glycos_transf_4"/>
    <property type="match status" value="1"/>
</dbReference>
<protein>
    <submittedName>
        <fullName evidence="8">Undecaprenyl-phosphate N-acetylglucosaminyl 1-phosphate transferase</fullName>
    </submittedName>
</protein>
<evidence type="ECO:0000313" key="9">
    <source>
        <dbReference type="Proteomes" id="UP000509448"/>
    </source>
</evidence>
<keyword evidence="2" id="KW-1003">Cell membrane</keyword>
<evidence type="ECO:0000256" key="4">
    <source>
        <dbReference type="ARBA" id="ARBA00022692"/>
    </source>
</evidence>
<feature type="transmembrane region" description="Helical" evidence="7">
    <location>
        <begin position="76"/>
        <end position="94"/>
    </location>
</feature>
<organism evidence="8 9">
    <name type="scientific">Conexivisphaera calida</name>
    <dbReference type="NCBI Taxonomy" id="1874277"/>
    <lineage>
        <taxon>Archaea</taxon>
        <taxon>Nitrososphaerota</taxon>
        <taxon>Conexivisphaeria</taxon>
        <taxon>Conexivisphaerales</taxon>
        <taxon>Conexivisphaeraceae</taxon>
        <taxon>Conexivisphaera</taxon>
    </lineage>
</organism>
<feature type="transmembrane region" description="Helical" evidence="7">
    <location>
        <begin position="155"/>
        <end position="175"/>
    </location>
</feature>
<keyword evidence="3 8" id="KW-0808">Transferase</keyword>
<accession>A0A4P2VIM8</accession>
<dbReference type="GO" id="GO:0044038">
    <property type="term" value="P:cell wall macromolecule biosynthetic process"/>
    <property type="evidence" value="ECO:0007669"/>
    <property type="project" value="TreeGrafter"/>
</dbReference>